<feature type="domain" description="C2H2-type" evidence="11">
    <location>
        <begin position="443"/>
        <end position="471"/>
    </location>
</feature>
<reference evidence="12" key="2">
    <citation type="submission" date="2020-05" db="UniProtKB">
        <authorList>
            <consortium name="EnsemblMetazoa"/>
        </authorList>
    </citation>
    <scope>IDENTIFICATION</scope>
    <source>
        <strain evidence="12">USDA</strain>
    </source>
</reference>
<feature type="compositionally biased region" description="Basic and acidic residues" evidence="10">
    <location>
        <begin position="466"/>
        <end position="476"/>
    </location>
</feature>
<name>A0A1I8NW92_STOCA</name>
<dbReference type="PANTHER" id="PTHR47772:SF13">
    <property type="entry name" value="GASTRULA ZINC FINGER PROTEIN XLCGF49.1-LIKE-RELATED"/>
    <property type="match status" value="1"/>
</dbReference>
<dbReference type="STRING" id="35570.A0A1I8NW92"/>
<dbReference type="PROSITE" id="PS00028">
    <property type="entry name" value="ZINC_FINGER_C2H2_1"/>
    <property type="match status" value="8"/>
</dbReference>
<evidence type="ECO:0000256" key="6">
    <source>
        <dbReference type="ARBA" id="ARBA00023015"/>
    </source>
</evidence>
<keyword evidence="6" id="KW-0805">Transcription regulation</keyword>
<accession>A0A1I8NW92</accession>
<evidence type="ECO:0000256" key="8">
    <source>
        <dbReference type="ARBA" id="ARBA00023242"/>
    </source>
</evidence>
<dbReference type="PANTHER" id="PTHR47772">
    <property type="entry name" value="ZINC FINGER PROTEIN 200"/>
    <property type="match status" value="1"/>
</dbReference>
<evidence type="ECO:0000256" key="9">
    <source>
        <dbReference type="PROSITE-ProRule" id="PRU00042"/>
    </source>
</evidence>
<sequence length="495" mass="57864">MECLLCLKTCSDYIAEYSKEWSEFKVKNLVDKHLWAIQESTSPLCICMICWTELDRFNKFYACIEQAHNILKQAVAKPPSDPLDPFPQEVLLESEIDQAILFTADSNQGNELYLVHGDNQGLFDGNYDDETNEENAKNVSCNNVPANTNNECMDECMSDTSPVNFIIDAAKRNKADYDAFLKEHFKITCDKCYQTLETFALLAQHYSKSHNERGYVVCCETKFFYRHFLVDHIKYHLNPDYFKCTYCDKSFSTRRCLQIHIQLHEDRKHACDKCDKKYIKRYLLEKHKLTHMPKPEKKFSCNECGKLYVSQHALNYHEKAVHQNVYARVCEVCGQTLPDAFSYKQHMLRHNPKPVKCEDCGLLVTSQITLKYHRDLKHPVGGSREYSCPICQRISPNMRAHKAHIKETHEAKQKFECTLCNKKFKRRDKLKCHMAVHTGNLSYSCSWCPKQFITSSNMTHHRKKVHPTEWEEEQRKKYSGNLPPRLQKCNSNKSS</sequence>
<keyword evidence="2" id="KW-0479">Metal-binding</keyword>
<evidence type="ECO:0000256" key="7">
    <source>
        <dbReference type="ARBA" id="ARBA00023163"/>
    </source>
</evidence>
<dbReference type="Gene3D" id="3.40.1800.20">
    <property type="match status" value="1"/>
</dbReference>
<evidence type="ECO:0000259" key="11">
    <source>
        <dbReference type="PROSITE" id="PS50157"/>
    </source>
</evidence>
<dbReference type="InterPro" id="IPR013087">
    <property type="entry name" value="Znf_C2H2_type"/>
</dbReference>
<feature type="domain" description="C2H2-type" evidence="11">
    <location>
        <begin position="415"/>
        <end position="442"/>
    </location>
</feature>
<evidence type="ECO:0000256" key="5">
    <source>
        <dbReference type="ARBA" id="ARBA00022833"/>
    </source>
</evidence>
<dbReference type="EnsemblMetazoa" id="SCAU002560-RA">
    <property type="protein sequence ID" value="SCAU002560-PA"/>
    <property type="gene ID" value="SCAU002560"/>
</dbReference>
<evidence type="ECO:0000256" key="2">
    <source>
        <dbReference type="ARBA" id="ARBA00022723"/>
    </source>
</evidence>
<keyword evidence="4 9" id="KW-0863">Zinc-finger</keyword>
<evidence type="ECO:0000256" key="4">
    <source>
        <dbReference type="ARBA" id="ARBA00022771"/>
    </source>
</evidence>
<dbReference type="OrthoDB" id="3565419at2759"/>
<reference evidence="13" key="1">
    <citation type="submission" date="2015-05" db="EMBL/GenBank/DDBJ databases">
        <authorList>
            <person name="Wilson R.K."/>
            <person name="Warren W.C."/>
            <person name="Olafson P."/>
        </authorList>
    </citation>
    <scope>NUCLEOTIDE SEQUENCE [LARGE SCALE GENOMIC DNA]</scope>
    <source>
        <strain evidence="13">USDA</strain>
    </source>
</reference>
<dbReference type="PROSITE" id="PS50157">
    <property type="entry name" value="ZINC_FINGER_C2H2_2"/>
    <property type="match status" value="5"/>
</dbReference>
<gene>
    <name evidence="12" type="primary">106083877</name>
</gene>
<feature type="region of interest" description="Disordered" evidence="10">
    <location>
        <begin position="458"/>
        <end position="495"/>
    </location>
</feature>
<dbReference type="SMART" id="SM00868">
    <property type="entry name" value="zf-AD"/>
    <property type="match status" value="1"/>
</dbReference>
<comment type="subcellular location">
    <subcellularLocation>
        <location evidence="1">Nucleus</location>
    </subcellularLocation>
</comment>
<dbReference type="SUPFAM" id="SSF57667">
    <property type="entry name" value="beta-beta-alpha zinc fingers"/>
    <property type="match status" value="4"/>
</dbReference>
<proteinExistence type="predicted"/>
<dbReference type="VEuPathDB" id="VectorBase:SCAU002560"/>
<dbReference type="Gene3D" id="3.30.160.60">
    <property type="entry name" value="Classic Zinc Finger"/>
    <property type="match status" value="5"/>
</dbReference>
<dbReference type="EnsemblMetazoa" id="SCAU002560-RC">
    <property type="protein sequence ID" value="SCAU002560-PC"/>
    <property type="gene ID" value="SCAU002560"/>
</dbReference>
<organism evidence="12 13">
    <name type="scientific">Stomoxys calcitrans</name>
    <name type="common">Stable fly</name>
    <name type="synonym">Conops calcitrans</name>
    <dbReference type="NCBI Taxonomy" id="35570"/>
    <lineage>
        <taxon>Eukaryota</taxon>
        <taxon>Metazoa</taxon>
        <taxon>Ecdysozoa</taxon>
        <taxon>Arthropoda</taxon>
        <taxon>Hexapoda</taxon>
        <taxon>Insecta</taxon>
        <taxon>Pterygota</taxon>
        <taxon>Neoptera</taxon>
        <taxon>Endopterygota</taxon>
        <taxon>Diptera</taxon>
        <taxon>Brachycera</taxon>
        <taxon>Muscomorpha</taxon>
        <taxon>Muscoidea</taxon>
        <taxon>Muscidae</taxon>
        <taxon>Stomoxys</taxon>
    </lineage>
</organism>
<keyword evidence="5" id="KW-0862">Zinc</keyword>
<dbReference type="KEGG" id="scac:106083877"/>
<dbReference type="GO" id="GO:0008270">
    <property type="term" value="F:zinc ion binding"/>
    <property type="evidence" value="ECO:0007669"/>
    <property type="project" value="UniProtKB-KW"/>
</dbReference>
<dbReference type="InterPro" id="IPR012934">
    <property type="entry name" value="Znf_AD"/>
</dbReference>
<dbReference type="Pfam" id="PF00096">
    <property type="entry name" value="zf-C2H2"/>
    <property type="match status" value="4"/>
</dbReference>
<dbReference type="EnsemblMetazoa" id="SCAU002560-RD">
    <property type="protein sequence ID" value="SCAU002560-PD"/>
    <property type="gene ID" value="SCAU002560"/>
</dbReference>
<keyword evidence="8" id="KW-0539">Nucleus</keyword>
<dbReference type="InterPro" id="IPR036236">
    <property type="entry name" value="Znf_C2H2_sf"/>
</dbReference>
<dbReference type="Proteomes" id="UP000095300">
    <property type="component" value="Unassembled WGS sequence"/>
</dbReference>
<feature type="domain" description="C2H2-type" evidence="11">
    <location>
        <begin position="269"/>
        <end position="296"/>
    </location>
</feature>
<keyword evidence="3" id="KW-0677">Repeat</keyword>
<evidence type="ECO:0000313" key="12">
    <source>
        <dbReference type="EnsemblMetazoa" id="SCAU002560-PA"/>
    </source>
</evidence>
<dbReference type="GO" id="GO:0005634">
    <property type="term" value="C:nucleus"/>
    <property type="evidence" value="ECO:0007669"/>
    <property type="project" value="UniProtKB-SubCell"/>
</dbReference>
<evidence type="ECO:0000313" key="13">
    <source>
        <dbReference type="Proteomes" id="UP000095300"/>
    </source>
</evidence>
<dbReference type="InterPro" id="IPR050636">
    <property type="entry name" value="C2H2-ZF_domain-containing"/>
</dbReference>
<evidence type="ECO:0000256" key="10">
    <source>
        <dbReference type="SAM" id="MobiDB-lite"/>
    </source>
</evidence>
<evidence type="ECO:0000256" key="1">
    <source>
        <dbReference type="ARBA" id="ARBA00004123"/>
    </source>
</evidence>
<feature type="domain" description="C2H2-type" evidence="11">
    <location>
        <begin position="299"/>
        <end position="327"/>
    </location>
</feature>
<dbReference type="AlphaFoldDB" id="A0A1I8NW92"/>
<evidence type="ECO:0000256" key="3">
    <source>
        <dbReference type="ARBA" id="ARBA00022737"/>
    </source>
</evidence>
<keyword evidence="7" id="KW-0804">Transcription</keyword>
<protein>
    <recommendedName>
        <fullName evidence="11">C2H2-type domain-containing protein</fullName>
    </recommendedName>
</protein>
<keyword evidence="13" id="KW-1185">Reference proteome</keyword>
<dbReference type="SMART" id="SM00355">
    <property type="entry name" value="ZnF_C2H2"/>
    <property type="match status" value="9"/>
</dbReference>
<feature type="domain" description="C2H2-type" evidence="11">
    <location>
        <begin position="242"/>
        <end position="269"/>
    </location>
</feature>